<sequence length="508" mass="55833">MLTGGNKSFVDSLRIFLRASIAQFHQVGPGAAPPKLPMVPPRTLLTVAKTHEDSFPSLGPKTCAISPAQQESSEQRQDGSWVTVLKGGNSKHRSQPKSRTATSSGQSKKLATTLSQKQKTVASGYAIVAKDETERQLQLSLSHRLPENILLEAARDWVSYLLPNIPTHNVTIEGRKPVAESEVIAEIERVAGLIPKSVRYRGKSRVGAPYRTWMVFFDKDSAPKPGFRPFDESGRATSPKPRQTILNCKRCLGFHSTGCCSRAPACGRCGSIMYPEEECKALTKYRNCGGPHRSDSRKCLARPTKASKPTKEQLQVIRIAGQREFDVVNRARAAVDRAKAACISISSTPASSPEAQAGIIPASVELTVATPPTMLGSHRHHIPPPTELKFLPINVGRGGTTHEIRIDVVLIQEPWWSSRTKSHPGFDYHIPYGGPDVRPRAVTYTRKNEKEINANQIFPYASQTGDYCWVVDNKITFLNVYKAHTEPMAILPLINWSPPASTFAAGDF</sequence>
<dbReference type="HOGENOM" id="CLU_041336_0_0_1"/>
<dbReference type="Gene3D" id="3.60.10.10">
    <property type="entry name" value="Endonuclease/exonuclease/phosphatase"/>
    <property type="match status" value="1"/>
</dbReference>
<gene>
    <name evidence="2" type="ORF">EV44_g3853</name>
</gene>
<dbReference type="Proteomes" id="UP000030854">
    <property type="component" value="Unassembled WGS sequence"/>
</dbReference>
<protein>
    <submittedName>
        <fullName evidence="2">Putative eka-like protein</fullName>
    </submittedName>
</protein>
<comment type="caution">
    <text evidence="2">The sequence shown here is derived from an EMBL/GenBank/DDBJ whole genome shotgun (WGS) entry which is preliminary data.</text>
</comment>
<evidence type="ECO:0000313" key="2">
    <source>
        <dbReference type="EMBL" id="KHJ30785.1"/>
    </source>
</evidence>
<organism evidence="2 3">
    <name type="scientific">Uncinula necator</name>
    <name type="common">Grape powdery mildew</name>
    <dbReference type="NCBI Taxonomy" id="52586"/>
    <lineage>
        <taxon>Eukaryota</taxon>
        <taxon>Fungi</taxon>
        <taxon>Dikarya</taxon>
        <taxon>Ascomycota</taxon>
        <taxon>Pezizomycotina</taxon>
        <taxon>Leotiomycetes</taxon>
        <taxon>Erysiphales</taxon>
        <taxon>Erysiphaceae</taxon>
        <taxon>Erysiphe</taxon>
    </lineage>
</organism>
<evidence type="ECO:0000313" key="3">
    <source>
        <dbReference type="Proteomes" id="UP000030854"/>
    </source>
</evidence>
<feature type="compositionally biased region" description="Polar residues" evidence="1">
    <location>
        <begin position="97"/>
        <end position="115"/>
    </location>
</feature>
<evidence type="ECO:0000256" key="1">
    <source>
        <dbReference type="SAM" id="MobiDB-lite"/>
    </source>
</evidence>
<proteinExistence type="predicted"/>
<accession>A0A0B1P0K7</accession>
<feature type="region of interest" description="Disordered" evidence="1">
    <location>
        <begin position="86"/>
        <end position="115"/>
    </location>
</feature>
<dbReference type="SUPFAM" id="SSF56219">
    <property type="entry name" value="DNase I-like"/>
    <property type="match status" value="1"/>
</dbReference>
<dbReference type="AlphaFoldDB" id="A0A0B1P0K7"/>
<dbReference type="InterPro" id="IPR036691">
    <property type="entry name" value="Endo/exonu/phosph_ase_sf"/>
</dbReference>
<dbReference type="STRING" id="52586.A0A0B1P0K7"/>
<dbReference type="EMBL" id="JNVN01003632">
    <property type="protein sequence ID" value="KHJ30785.1"/>
    <property type="molecule type" value="Genomic_DNA"/>
</dbReference>
<reference evidence="2 3" key="1">
    <citation type="journal article" date="2014" name="BMC Genomics">
        <title>Adaptive genomic structural variation in the grape powdery mildew pathogen, Erysiphe necator.</title>
        <authorList>
            <person name="Jones L."/>
            <person name="Riaz S."/>
            <person name="Morales-Cruz A."/>
            <person name="Amrine K.C."/>
            <person name="McGuire B."/>
            <person name="Gubler W.D."/>
            <person name="Walker M.A."/>
            <person name="Cantu D."/>
        </authorList>
    </citation>
    <scope>NUCLEOTIDE SEQUENCE [LARGE SCALE GENOMIC DNA]</scope>
    <source>
        <strain evidence="3">c</strain>
    </source>
</reference>
<keyword evidence="3" id="KW-1185">Reference proteome</keyword>
<name>A0A0B1P0K7_UNCNE</name>